<feature type="transmembrane region" description="Helical" evidence="4">
    <location>
        <begin position="141"/>
        <end position="159"/>
    </location>
</feature>
<keyword evidence="7" id="KW-1185">Reference proteome</keyword>
<evidence type="ECO:0000256" key="2">
    <source>
        <dbReference type="ARBA" id="ARBA00022989"/>
    </source>
</evidence>
<organism evidence="6 7">
    <name type="scientific">Legionella drozanskii LLAP-1</name>
    <dbReference type="NCBI Taxonomy" id="1212489"/>
    <lineage>
        <taxon>Bacteria</taxon>
        <taxon>Pseudomonadati</taxon>
        <taxon>Pseudomonadota</taxon>
        <taxon>Gammaproteobacteria</taxon>
        <taxon>Legionellales</taxon>
        <taxon>Legionellaceae</taxon>
        <taxon>Legionella</taxon>
    </lineage>
</organism>
<feature type="transmembrane region" description="Helical" evidence="4">
    <location>
        <begin position="74"/>
        <end position="92"/>
    </location>
</feature>
<reference evidence="6 7" key="1">
    <citation type="submission" date="2015-11" db="EMBL/GenBank/DDBJ databases">
        <title>Genomic analysis of 38 Legionella species identifies large and diverse effector repertoires.</title>
        <authorList>
            <person name="Burstein D."/>
            <person name="Amaro F."/>
            <person name="Zusman T."/>
            <person name="Lifshitz Z."/>
            <person name="Cohen O."/>
            <person name="Gilbert J.A."/>
            <person name="Pupko T."/>
            <person name="Shuman H.A."/>
            <person name="Segal G."/>
        </authorList>
    </citation>
    <scope>NUCLEOTIDE SEQUENCE [LARGE SCALE GENOMIC DNA]</scope>
    <source>
        <strain evidence="6 7">ATCC 700990</strain>
    </source>
</reference>
<feature type="transmembrane region" description="Helical" evidence="4">
    <location>
        <begin position="48"/>
        <end position="67"/>
    </location>
</feature>
<dbReference type="InterPro" id="IPR036259">
    <property type="entry name" value="MFS_trans_sf"/>
</dbReference>
<feature type="transmembrane region" description="Helical" evidence="4">
    <location>
        <begin position="248"/>
        <end position="269"/>
    </location>
</feature>
<feature type="transmembrane region" description="Helical" evidence="4">
    <location>
        <begin position="281"/>
        <end position="299"/>
    </location>
</feature>
<dbReference type="EMBL" id="LNXY01000027">
    <property type="protein sequence ID" value="KTC85534.1"/>
    <property type="molecule type" value="Genomic_DNA"/>
</dbReference>
<evidence type="ECO:0000256" key="3">
    <source>
        <dbReference type="ARBA" id="ARBA00023136"/>
    </source>
</evidence>
<dbReference type="AlphaFoldDB" id="A0A0W0SQF3"/>
<feature type="transmembrane region" description="Helical" evidence="4">
    <location>
        <begin position="368"/>
        <end position="389"/>
    </location>
</feature>
<dbReference type="PROSITE" id="PS50850">
    <property type="entry name" value="MFS"/>
    <property type="match status" value="1"/>
</dbReference>
<dbReference type="RefSeq" id="WP_058496161.1">
    <property type="nucleotide sequence ID" value="NZ_CAAAIU010000005.1"/>
</dbReference>
<accession>A0A0W0SQF3</accession>
<keyword evidence="3 4" id="KW-0472">Membrane</keyword>
<sequence>MNTSSSQSLFALSLMIFLISDVQGGIGPFLSIYLSSSLGWDTSQVGIAIATIGLGGLFFQMPSGLVVDIVRPKRLIIAISCFLIFLGCYLIVNQKNLSIVILAQILISIAFSLIPPSIAAITLGIVGRKKFPKRVSINESLIHLGTVFTILTISVVAHIYGHAWIIYATMLFAGLALIPLYFINPGKINYSAARELPSDAHPISFIRLFRSKNLWIFFSAVIIFHFSNAAQVILVGQELAKISPDKDTFYMGLCIILGQLVMVFVAYSLGFCINQINRKPIFLFAFIFLIIRSALFIFIKNPIYLVLIQLIDGISAGIFGVVATIMVSDLAANTGRFNFLLGTLGMCVGLGSSMSNLLGGFLAKSYGFSIGFFSLCLIAFLGFNIYLFLLKETKKLD</sequence>
<evidence type="ECO:0000259" key="5">
    <source>
        <dbReference type="PROSITE" id="PS50850"/>
    </source>
</evidence>
<dbReference type="PANTHER" id="PTHR23539:SF1">
    <property type="entry name" value="MAJOR FACILITATOR SUPERFAMILY (MFS) PROFILE DOMAIN-CONTAINING PROTEIN"/>
    <property type="match status" value="1"/>
</dbReference>
<dbReference type="GO" id="GO:0022857">
    <property type="term" value="F:transmembrane transporter activity"/>
    <property type="evidence" value="ECO:0007669"/>
    <property type="project" value="InterPro"/>
</dbReference>
<dbReference type="PANTHER" id="PTHR23539">
    <property type="entry name" value="MFS TRANSPORTER"/>
    <property type="match status" value="1"/>
</dbReference>
<keyword evidence="1 4" id="KW-0812">Transmembrane</keyword>
<proteinExistence type="predicted"/>
<feature type="transmembrane region" description="Helical" evidence="4">
    <location>
        <begin position="339"/>
        <end position="362"/>
    </location>
</feature>
<dbReference type="STRING" id="1212489.Ldro_1859"/>
<feature type="transmembrane region" description="Helical" evidence="4">
    <location>
        <begin position="98"/>
        <end position="121"/>
    </location>
</feature>
<gene>
    <name evidence="6" type="ORF">Ldro_1859</name>
</gene>
<dbReference type="Proteomes" id="UP000054736">
    <property type="component" value="Unassembled WGS sequence"/>
</dbReference>
<feature type="transmembrane region" description="Helical" evidence="4">
    <location>
        <begin position="305"/>
        <end position="327"/>
    </location>
</feature>
<dbReference type="PATRIC" id="fig|1212489.4.peg.1966"/>
<dbReference type="SUPFAM" id="SSF103473">
    <property type="entry name" value="MFS general substrate transporter"/>
    <property type="match status" value="1"/>
</dbReference>
<protein>
    <submittedName>
        <fullName evidence="6">Putative transporter</fullName>
    </submittedName>
</protein>
<dbReference type="InterPro" id="IPR011701">
    <property type="entry name" value="MFS"/>
</dbReference>
<dbReference type="Pfam" id="PF07690">
    <property type="entry name" value="MFS_1"/>
    <property type="match status" value="1"/>
</dbReference>
<evidence type="ECO:0000313" key="7">
    <source>
        <dbReference type="Proteomes" id="UP000054736"/>
    </source>
</evidence>
<feature type="domain" description="Major facilitator superfamily (MFS) profile" evidence="5">
    <location>
        <begin position="8"/>
        <end position="394"/>
    </location>
</feature>
<evidence type="ECO:0000256" key="1">
    <source>
        <dbReference type="ARBA" id="ARBA00022692"/>
    </source>
</evidence>
<feature type="transmembrane region" description="Helical" evidence="4">
    <location>
        <begin position="214"/>
        <end position="236"/>
    </location>
</feature>
<evidence type="ECO:0000313" key="6">
    <source>
        <dbReference type="EMBL" id="KTC85534.1"/>
    </source>
</evidence>
<keyword evidence="2 4" id="KW-1133">Transmembrane helix</keyword>
<evidence type="ECO:0000256" key="4">
    <source>
        <dbReference type="SAM" id="Phobius"/>
    </source>
</evidence>
<comment type="caution">
    <text evidence="6">The sequence shown here is derived from an EMBL/GenBank/DDBJ whole genome shotgun (WGS) entry which is preliminary data.</text>
</comment>
<dbReference type="InterPro" id="IPR020846">
    <property type="entry name" value="MFS_dom"/>
</dbReference>
<feature type="transmembrane region" description="Helical" evidence="4">
    <location>
        <begin position="165"/>
        <end position="184"/>
    </location>
</feature>
<dbReference type="Gene3D" id="1.20.1250.20">
    <property type="entry name" value="MFS general substrate transporter like domains"/>
    <property type="match status" value="2"/>
</dbReference>
<name>A0A0W0SQF3_9GAMM</name>
<dbReference type="OrthoDB" id="9812574at2"/>